<dbReference type="FunFam" id="3.40.50.2000:FF:000143">
    <property type="entry name" value="UDP-glycosyltransferase 89B1"/>
    <property type="match status" value="1"/>
</dbReference>
<sequence length="472" mass="52271">MSKPHILIFPYPAQGHMLPLLDLTHQLALRSFTITIIITPKNLPTLDPLLSTHPTTIHTLILPFPSHPNLPPGVENVRELGNSGNLPIMSALSKLREPIVQWFQSHPSPPLAIISDFFLGWTLQLSRRLGIPRIAFYSSGALLTAVCNSGWLNGGAIRGRRVVEFSEIPGAPSFKEEHLPSMLRFYRESDPDWEFLKEGQLANIASWGFVFNTFHALEGPYLDYIRTTSEYRRAFAVGPLSLIGPGNNHIDRVDPYPSGNHDYGVFKWLDGCPDGSVVYICFGSQKFLNREQMEALAVGLERSDTRFIWVVKVGIAQQTEEGYGVVPDGFEDRVSGRGIVIKNWVPQVAILSHRAVGGFLSHCGWNSVLEAMVAGVMILGWPMEADQFVNMKLLVENKGAAVKVCEGTDSVPDPDELGRVIKNSMSVDSPIKERAMKLRDEAHKSVSEGGRSSKELDELVEALTKLGVNEVK</sequence>
<evidence type="ECO:0000256" key="2">
    <source>
        <dbReference type="ARBA" id="ARBA00022676"/>
    </source>
</evidence>
<dbReference type="OrthoDB" id="5835829at2759"/>
<evidence type="ECO:0000256" key="1">
    <source>
        <dbReference type="ARBA" id="ARBA00009995"/>
    </source>
</evidence>
<proteinExistence type="inferred from homology"/>
<dbReference type="Proteomes" id="UP000634136">
    <property type="component" value="Unassembled WGS sequence"/>
</dbReference>
<dbReference type="Pfam" id="PF00201">
    <property type="entry name" value="UDPGT"/>
    <property type="match status" value="1"/>
</dbReference>
<dbReference type="FunFam" id="3.40.50.2000:FF:000064">
    <property type="entry name" value="Glycosyltransferase"/>
    <property type="match status" value="1"/>
</dbReference>
<dbReference type="CDD" id="cd03784">
    <property type="entry name" value="GT1_Gtf-like"/>
    <property type="match status" value="1"/>
</dbReference>
<protein>
    <submittedName>
        <fullName evidence="4">UDP-glycosyltransferase 89A2-like</fullName>
    </submittedName>
</protein>
<keyword evidence="5" id="KW-1185">Reference proteome</keyword>
<organism evidence="4 5">
    <name type="scientific">Senna tora</name>
    <dbReference type="NCBI Taxonomy" id="362788"/>
    <lineage>
        <taxon>Eukaryota</taxon>
        <taxon>Viridiplantae</taxon>
        <taxon>Streptophyta</taxon>
        <taxon>Embryophyta</taxon>
        <taxon>Tracheophyta</taxon>
        <taxon>Spermatophyta</taxon>
        <taxon>Magnoliopsida</taxon>
        <taxon>eudicotyledons</taxon>
        <taxon>Gunneridae</taxon>
        <taxon>Pentapetalae</taxon>
        <taxon>rosids</taxon>
        <taxon>fabids</taxon>
        <taxon>Fabales</taxon>
        <taxon>Fabaceae</taxon>
        <taxon>Caesalpinioideae</taxon>
        <taxon>Cassia clade</taxon>
        <taxon>Senna</taxon>
    </lineage>
</organism>
<keyword evidence="3 4" id="KW-0808">Transferase</keyword>
<dbReference type="GO" id="GO:0035251">
    <property type="term" value="F:UDP-glucosyltransferase activity"/>
    <property type="evidence" value="ECO:0007669"/>
    <property type="project" value="TreeGrafter"/>
</dbReference>
<dbReference type="PANTHER" id="PTHR48047:SF28">
    <property type="entry name" value="F11M15.8 PROTEIN"/>
    <property type="match status" value="1"/>
</dbReference>
<comment type="similarity">
    <text evidence="1">Belongs to the UDP-glycosyltransferase family.</text>
</comment>
<evidence type="ECO:0000313" key="5">
    <source>
        <dbReference type="Proteomes" id="UP000634136"/>
    </source>
</evidence>
<reference evidence="4" key="1">
    <citation type="submission" date="2020-09" db="EMBL/GenBank/DDBJ databases">
        <title>Genome-Enabled Discovery of Anthraquinone Biosynthesis in Senna tora.</title>
        <authorList>
            <person name="Kang S.-H."/>
            <person name="Pandey R.P."/>
            <person name="Lee C.-M."/>
            <person name="Sim J.-S."/>
            <person name="Jeong J.-T."/>
            <person name="Choi B.-S."/>
            <person name="Jung M."/>
            <person name="Ginzburg D."/>
            <person name="Zhao K."/>
            <person name="Won S.Y."/>
            <person name="Oh T.-J."/>
            <person name="Yu Y."/>
            <person name="Kim N.-H."/>
            <person name="Lee O.R."/>
            <person name="Lee T.-H."/>
            <person name="Bashyal P."/>
            <person name="Kim T.-S."/>
            <person name="Lee W.-H."/>
            <person name="Kawkins C."/>
            <person name="Kim C.-K."/>
            <person name="Kim J.S."/>
            <person name="Ahn B.O."/>
            <person name="Rhee S.Y."/>
            <person name="Sohng J.K."/>
        </authorList>
    </citation>
    <scope>NUCLEOTIDE SEQUENCE</scope>
    <source>
        <tissue evidence="4">Leaf</tissue>
    </source>
</reference>
<dbReference type="AlphaFoldDB" id="A0A834SW80"/>
<dbReference type="Gene3D" id="3.40.50.2000">
    <property type="entry name" value="Glycogen Phosphorylase B"/>
    <property type="match status" value="2"/>
</dbReference>
<evidence type="ECO:0000313" key="4">
    <source>
        <dbReference type="EMBL" id="KAF7808997.1"/>
    </source>
</evidence>
<keyword evidence="2" id="KW-0328">Glycosyltransferase</keyword>
<accession>A0A834SW80</accession>
<evidence type="ECO:0000256" key="3">
    <source>
        <dbReference type="ARBA" id="ARBA00022679"/>
    </source>
</evidence>
<name>A0A834SW80_9FABA</name>
<dbReference type="EMBL" id="JAAIUW010000011">
    <property type="protein sequence ID" value="KAF7808997.1"/>
    <property type="molecule type" value="Genomic_DNA"/>
</dbReference>
<dbReference type="PANTHER" id="PTHR48047">
    <property type="entry name" value="GLYCOSYLTRANSFERASE"/>
    <property type="match status" value="1"/>
</dbReference>
<dbReference type="InterPro" id="IPR002213">
    <property type="entry name" value="UDP_glucos_trans"/>
</dbReference>
<gene>
    <name evidence="4" type="ORF">G2W53_035740</name>
</gene>
<dbReference type="SUPFAM" id="SSF53756">
    <property type="entry name" value="UDP-Glycosyltransferase/glycogen phosphorylase"/>
    <property type="match status" value="1"/>
</dbReference>
<comment type="caution">
    <text evidence="4">The sequence shown here is derived from an EMBL/GenBank/DDBJ whole genome shotgun (WGS) entry which is preliminary data.</text>
</comment>